<proteinExistence type="predicted"/>
<reference evidence="1 2" key="1">
    <citation type="journal article" name="Sci. Rep.">
        <title>Telomere-to-telomere assembled and centromere annotated genomes of the two main subspecies of the button mushroom Agaricus bisporus reveal especially polymorphic chromosome ends.</title>
        <authorList>
            <person name="Sonnenberg A.S.M."/>
            <person name="Sedaghat-Telgerd N."/>
            <person name="Lavrijssen B."/>
            <person name="Ohm R.A."/>
            <person name="Hendrickx P.M."/>
            <person name="Scholtmeijer K."/>
            <person name="Baars J.J.P."/>
            <person name="van Peer A."/>
        </authorList>
    </citation>
    <scope>NUCLEOTIDE SEQUENCE [LARGE SCALE GENOMIC DNA]</scope>
    <source>
        <strain evidence="1 2">H119_p4</strain>
    </source>
</reference>
<gene>
    <name evidence="1" type="ORF">Agabi119p4_8673</name>
</gene>
<organism evidence="1 2">
    <name type="scientific">Agaricus bisporus var. burnettii</name>
    <dbReference type="NCBI Taxonomy" id="192524"/>
    <lineage>
        <taxon>Eukaryota</taxon>
        <taxon>Fungi</taxon>
        <taxon>Dikarya</taxon>
        <taxon>Basidiomycota</taxon>
        <taxon>Agaricomycotina</taxon>
        <taxon>Agaricomycetes</taxon>
        <taxon>Agaricomycetidae</taxon>
        <taxon>Agaricales</taxon>
        <taxon>Agaricineae</taxon>
        <taxon>Agaricaceae</taxon>
        <taxon>Agaricus</taxon>
    </lineage>
</organism>
<comment type="caution">
    <text evidence="1">The sequence shown here is derived from an EMBL/GenBank/DDBJ whole genome shotgun (WGS) entry which is preliminary data.</text>
</comment>
<evidence type="ECO:0000313" key="2">
    <source>
        <dbReference type="Proteomes" id="UP000629468"/>
    </source>
</evidence>
<evidence type="ECO:0008006" key="3">
    <source>
        <dbReference type="Google" id="ProtNLM"/>
    </source>
</evidence>
<dbReference type="EMBL" id="JABXXO010000012">
    <property type="protein sequence ID" value="KAF7762080.1"/>
    <property type="molecule type" value="Genomic_DNA"/>
</dbReference>
<dbReference type="Proteomes" id="UP000629468">
    <property type="component" value="Unassembled WGS sequence"/>
</dbReference>
<accession>A0A8H7C4T6</accession>
<name>A0A8H7C4T6_AGABI</name>
<evidence type="ECO:0000313" key="1">
    <source>
        <dbReference type="EMBL" id="KAF7762080.1"/>
    </source>
</evidence>
<sequence>MTRKHNLPWRLEPPPFFLSPLSVLSLSEEFFSKYFNLKSWALTRNTTTTMHHCLQVFDILECICSHLSSSNSLAALANLARTCTIFLDPALDSLWHTIPTLEPLIRCLPDDAWTIRPARYHPVLILTRTTTHEDWARCAFYTPRIRHFGYNDLDKYAIPGQIKGSIPTDRSVYMALRPSEAGNTNTSSFITFPKLRSCKLLQNTSFPIPHYSPFFTQTLVSLEIRPPTYDVDGFLLGALLDIPSSSPSLRKLEIQGGSSLSSLAHTHAESQRRNYGIREALVQALYGLKHLESLVCLCVHLPKNAVRYLATETKIRVLHIKNSAEHVLDALSAEDTCFPYLEDLRLECSSNGGLVQCSQLLERVDNIQNLRGIEIWRDESSPTASELGDFIQSLHDLITRSTSSIQVHRQSLSNARFEKICIQQNPSSRRVQPPTGGYTITLDTLQPLLSFTRLAHVHITTDNQYAFSDSDACKMANAWPELQQLQLGFPGSGWTRDDEIGGRQESRLTLEGLRAFARRCKELKCLGVRFDITASRCTRRNDDVNGAEEVQGKAVHGDSDGIQYCDSLEVLDVGASLYHGEPLQIAQSLLEIFPNLLGVSGPDAAISMEWQRKWMSVTHLIRELSK</sequence>
<protein>
    <recommendedName>
        <fullName evidence="3">F-box domain-containing protein</fullName>
    </recommendedName>
</protein>
<dbReference type="AlphaFoldDB" id="A0A8H7C4T6"/>